<feature type="region of interest" description="Disordered" evidence="1">
    <location>
        <begin position="1"/>
        <end position="21"/>
    </location>
</feature>
<dbReference type="EMBL" id="LNRQ01000005">
    <property type="protein sequence ID" value="KZM93258.1"/>
    <property type="molecule type" value="Genomic_DNA"/>
</dbReference>
<dbReference type="GO" id="GO:0080142">
    <property type="term" value="P:regulation of salicylic acid biosynthetic process"/>
    <property type="evidence" value="ECO:0007669"/>
    <property type="project" value="TreeGrafter"/>
</dbReference>
<dbReference type="OMA" id="SACEHWD"/>
<protein>
    <submittedName>
        <fullName evidence="4">Uncharacterized protein</fullName>
    </submittedName>
</protein>
<reference evidence="4" key="1">
    <citation type="journal article" date="2016" name="Nat. Genet.">
        <title>A high-quality carrot genome assembly provides new insights into carotenoid accumulation and asterid genome evolution.</title>
        <authorList>
            <person name="Iorizzo M."/>
            <person name="Ellison S."/>
            <person name="Senalik D."/>
            <person name="Zeng P."/>
            <person name="Satapoomin P."/>
            <person name="Huang J."/>
            <person name="Bowman M."/>
            <person name="Iovene M."/>
            <person name="Sanseverino W."/>
            <person name="Cavagnaro P."/>
            <person name="Yildiz M."/>
            <person name="Macko-Podgorni A."/>
            <person name="Moranska E."/>
            <person name="Grzebelus E."/>
            <person name="Grzebelus D."/>
            <person name="Ashrafi H."/>
            <person name="Zheng Z."/>
            <person name="Cheng S."/>
            <person name="Spooner D."/>
            <person name="Van Deynze A."/>
            <person name="Simon P."/>
        </authorList>
    </citation>
    <scope>NUCLEOTIDE SEQUENCE [LARGE SCALE GENOMIC DNA]</scope>
    <source>
        <tissue evidence="4">Leaf</tissue>
    </source>
</reference>
<feature type="compositionally biased region" description="Polar residues" evidence="1">
    <location>
        <begin position="1"/>
        <end position="19"/>
    </location>
</feature>
<dbReference type="GO" id="GO:0043565">
    <property type="term" value="F:sequence-specific DNA binding"/>
    <property type="evidence" value="ECO:0007669"/>
    <property type="project" value="TreeGrafter"/>
</dbReference>
<name>A0A164XJH1_DAUCS</name>
<dbReference type="Pfam" id="PF20451">
    <property type="entry name" value="Calmod_bind_M"/>
    <property type="match status" value="1"/>
</dbReference>
<dbReference type="PANTHER" id="PTHR31713">
    <property type="entry name" value="OS02G0177800 PROTEIN"/>
    <property type="match status" value="1"/>
</dbReference>
<feature type="domain" description="Calmodulin binding protein-like N-terminal" evidence="2">
    <location>
        <begin position="91"/>
        <end position="237"/>
    </location>
</feature>
<proteinExistence type="predicted"/>
<accession>A0A164XJH1</accession>
<dbReference type="InterPro" id="IPR046831">
    <property type="entry name" value="Calmodulin_bind_N"/>
</dbReference>
<dbReference type="GO" id="GO:0003700">
    <property type="term" value="F:DNA-binding transcription factor activity"/>
    <property type="evidence" value="ECO:0007669"/>
    <property type="project" value="TreeGrafter"/>
</dbReference>
<evidence type="ECO:0000259" key="2">
    <source>
        <dbReference type="Pfam" id="PF07887"/>
    </source>
</evidence>
<dbReference type="GO" id="GO:0005634">
    <property type="term" value="C:nucleus"/>
    <property type="evidence" value="ECO:0007669"/>
    <property type="project" value="TreeGrafter"/>
</dbReference>
<evidence type="ECO:0000256" key="1">
    <source>
        <dbReference type="SAM" id="MobiDB-lite"/>
    </source>
</evidence>
<gene>
    <name evidence="4" type="ORF">DCAR_016503</name>
</gene>
<sequence>MSKQPAGPTNNMGLQQNNTSEDDDLTRIIHISKERLELLIVRTIERVIVPVMGDLVRKVVKEEIESVQENLMHHIQCSLSKQGSTSEPRRLRLKFMQNISSPVLTSRKIKGEGGISINLALVDSLTEEVVKTGPEAAAKVEILVLEGDYAGHRECNGKSEDFNNRIVTEMEGKKSVLQGTTTLKLKEGISSITNLSFTQNSQWMRNSKLCLGARAVNSFPGTTIEPANTKSFVVKDNRTESNEKKEVPSLPDKVSRLKHIGKHGRKRLNDQSIFTVKDLLVLLNTNPKRLREILNVRSKIWEEITGNAKKCLIDEGVYIYIDRNLQQNNGVVFDVIGQKNAQKLVARAFDQWEEVSRSDDENSLIERFPRISESTMIESPSQYIWDYPLLDMCEQAGASSNGIRTPVNCIGESSQICSPEHGLGDPIYSPPHYVDDLLQLMNFNNQPERLRLELNPKMSWKRVIPVICISRWFMIRKRDGSLERGPLNKRQKIS</sequence>
<evidence type="ECO:0000259" key="3">
    <source>
        <dbReference type="Pfam" id="PF20451"/>
    </source>
</evidence>
<dbReference type="Gramene" id="KZM93258">
    <property type="protein sequence ID" value="KZM93258"/>
    <property type="gene ID" value="DCAR_016503"/>
</dbReference>
<feature type="domain" description="Calmodulin binding protein central" evidence="3">
    <location>
        <begin position="250"/>
        <end position="311"/>
    </location>
</feature>
<dbReference type="STRING" id="79200.A0A164XJH1"/>
<evidence type="ECO:0000313" key="4">
    <source>
        <dbReference type="EMBL" id="KZM93258.1"/>
    </source>
</evidence>
<comment type="caution">
    <text evidence="4">The sequence shown here is derived from an EMBL/GenBank/DDBJ whole genome shotgun (WGS) entry which is preliminary data.</text>
</comment>
<dbReference type="InterPro" id="IPR012416">
    <property type="entry name" value="CBP60"/>
</dbReference>
<organism evidence="4">
    <name type="scientific">Daucus carota subsp. sativus</name>
    <name type="common">Carrot</name>
    <dbReference type="NCBI Taxonomy" id="79200"/>
    <lineage>
        <taxon>Eukaryota</taxon>
        <taxon>Viridiplantae</taxon>
        <taxon>Streptophyta</taxon>
        <taxon>Embryophyta</taxon>
        <taxon>Tracheophyta</taxon>
        <taxon>Spermatophyta</taxon>
        <taxon>Magnoliopsida</taxon>
        <taxon>eudicotyledons</taxon>
        <taxon>Gunneridae</taxon>
        <taxon>Pentapetalae</taxon>
        <taxon>asterids</taxon>
        <taxon>campanulids</taxon>
        <taxon>Apiales</taxon>
        <taxon>Apiaceae</taxon>
        <taxon>Apioideae</taxon>
        <taxon>Scandiceae</taxon>
        <taxon>Daucinae</taxon>
        <taxon>Daucus</taxon>
        <taxon>Daucus sect. Daucus</taxon>
    </lineage>
</organism>
<dbReference type="Pfam" id="PF07887">
    <property type="entry name" value="Calmodulin_bind"/>
    <property type="match status" value="1"/>
</dbReference>
<dbReference type="GO" id="GO:0005516">
    <property type="term" value="F:calmodulin binding"/>
    <property type="evidence" value="ECO:0007669"/>
    <property type="project" value="InterPro"/>
</dbReference>
<dbReference type="InterPro" id="IPR046830">
    <property type="entry name" value="Calmod_bind_M"/>
</dbReference>
<dbReference type="PANTHER" id="PTHR31713:SF14">
    <property type="entry name" value="CALMODULIN-BINDING PROTEIN 60 A"/>
    <property type="match status" value="1"/>
</dbReference>
<dbReference type="AlphaFoldDB" id="A0A164XJH1"/>